<dbReference type="AlphaFoldDB" id="A0A9X3BGC9"/>
<reference evidence="2" key="1">
    <citation type="submission" date="2022-09" db="EMBL/GenBank/DDBJ databases">
        <authorList>
            <person name="Yuan C."/>
            <person name="Ke Z."/>
        </authorList>
    </citation>
    <scope>NUCLEOTIDE SEQUENCE</scope>
    <source>
        <strain evidence="2">LB-8</strain>
    </source>
</reference>
<keyword evidence="1" id="KW-1133">Transmembrane helix</keyword>
<name>A0A9X3BGC9_9BACT</name>
<dbReference type="RefSeq" id="WP_279298143.1">
    <property type="nucleotide sequence ID" value="NZ_JAOTIF010000014.1"/>
</dbReference>
<keyword evidence="3" id="KW-1185">Reference proteome</keyword>
<keyword evidence="1" id="KW-0472">Membrane</keyword>
<feature type="transmembrane region" description="Helical" evidence="1">
    <location>
        <begin position="90"/>
        <end position="108"/>
    </location>
</feature>
<evidence type="ECO:0000256" key="1">
    <source>
        <dbReference type="SAM" id="Phobius"/>
    </source>
</evidence>
<evidence type="ECO:0000313" key="2">
    <source>
        <dbReference type="EMBL" id="MCU7550704.1"/>
    </source>
</evidence>
<evidence type="ECO:0000313" key="3">
    <source>
        <dbReference type="Proteomes" id="UP001155483"/>
    </source>
</evidence>
<comment type="caution">
    <text evidence="2">The sequence shown here is derived from an EMBL/GenBank/DDBJ whole genome shotgun (WGS) entry which is preliminary data.</text>
</comment>
<protein>
    <submittedName>
        <fullName evidence="2">Uncharacterized protein</fullName>
    </submittedName>
</protein>
<dbReference type="EMBL" id="JAOTIF010000014">
    <property type="protein sequence ID" value="MCU7550704.1"/>
    <property type="molecule type" value="Genomic_DNA"/>
</dbReference>
<sequence length="117" mass="13483">MIKKIPIRETMNRYSAMLSHKNSIFSFFVLIEMNEKVEERVSSKAIREVNSSMIVFAVLLVKCNDVRTIKQNPSKFAAVPKMCGEVLLPFPYLLVLGSFLAYSTFWKLSERSCRLIN</sequence>
<accession>A0A9X3BGC9</accession>
<gene>
    <name evidence="2" type="ORF">OCK74_16420</name>
</gene>
<reference evidence="2" key="2">
    <citation type="submission" date="2023-04" db="EMBL/GenBank/DDBJ databases">
        <title>Paracnuella aquatica gen. nov., sp. nov., a member of the family Chitinophagaceae isolated from a hot spring.</title>
        <authorList>
            <person name="Wang C."/>
        </authorList>
    </citation>
    <scope>NUCLEOTIDE SEQUENCE</scope>
    <source>
        <strain evidence="2">LB-8</strain>
    </source>
</reference>
<organism evidence="2 3">
    <name type="scientific">Paraflavisolibacter caeni</name>
    <dbReference type="NCBI Taxonomy" id="2982496"/>
    <lineage>
        <taxon>Bacteria</taxon>
        <taxon>Pseudomonadati</taxon>
        <taxon>Bacteroidota</taxon>
        <taxon>Chitinophagia</taxon>
        <taxon>Chitinophagales</taxon>
        <taxon>Chitinophagaceae</taxon>
        <taxon>Paraflavisolibacter</taxon>
    </lineage>
</organism>
<dbReference type="Proteomes" id="UP001155483">
    <property type="component" value="Unassembled WGS sequence"/>
</dbReference>
<proteinExistence type="predicted"/>
<keyword evidence="1" id="KW-0812">Transmembrane</keyword>